<gene>
    <name evidence="3" type="ORF">DQ384_06320</name>
</gene>
<keyword evidence="1" id="KW-0285">Flavoprotein</keyword>
<dbReference type="SUPFAM" id="SSF47203">
    <property type="entry name" value="Acyl-CoA dehydrogenase C-terminal domain-like"/>
    <property type="match status" value="1"/>
</dbReference>
<evidence type="ECO:0000259" key="2">
    <source>
        <dbReference type="Pfam" id="PF00441"/>
    </source>
</evidence>
<dbReference type="Gene3D" id="1.20.140.10">
    <property type="entry name" value="Butyryl-CoA Dehydrogenase, subunit A, domain 3"/>
    <property type="match status" value="1"/>
</dbReference>
<name>A0A367FPF5_9ACTN</name>
<evidence type="ECO:0000313" key="4">
    <source>
        <dbReference type="Proteomes" id="UP000253094"/>
    </source>
</evidence>
<sequence length="381" mass="39534">MPAVDLRSDPVLERIAGTIREGLSVAEPGPDGTSAQAALADMDGFAFAAAIDLGGFDLGLSCGVTISLELGRRALPDVYTGGMLVVDALAEAGDDAPGADIAAAVVAGKQVVVAAGLDLVCRPTAGRARLEEDAWRPSGVLTVEDVQPDQACCAAFRTEEADGEVLLAVLPASVWRPPAGRAFPWSGPVESPASLPLDRVTVTSGQVVGGLGTGSPLSDPAGLLARHRVRQAGYLLGLGLGAHALAVTHTANRRQFDRFVLDNQAVAFPLAKAKIDLEAARLLVYRAAWQADAGEPFAREAAEALAWTAEVALRTIRISVQAHGARGLTLGAPVHRFFEVIRSAATRLGPPGALWQEAGRHRLAAVHSAAVDSDVAVERQS</sequence>
<dbReference type="GO" id="GO:0003995">
    <property type="term" value="F:acyl-CoA dehydrogenase activity"/>
    <property type="evidence" value="ECO:0007669"/>
    <property type="project" value="TreeGrafter"/>
</dbReference>
<dbReference type="Pfam" id="PF00441">
    <property type="entry name" value="Acyl-CoA_dh_1"/>
    <property type="match status" value="1"/>
</dbReference>
<dbReference type="AlphaFoldDB" id="A0A367FPF5"/>
<dbReference type="InterPro" id="IPR009075">
    <property type="entry name" value="AcylCo_DH/oxidase_C"/>
</dbReference>
<reference evidence="3 4" key="1">
    <citation type="submission" date="2018-06" db="EMBL/GenBank/DDBJ databases">
        <title>Sphaerisporangium craniellae sp. nov., isolated from a marine sponge in the South China Sea.</title>
        <authorList>
            <person name="Li L."/>
        </authorList>
    </citation>
    <scope>NUCLEOTIDE SEQUENCE [LARGE SCALE GENOMIC DNA]</scope>
    <source>
        <strain evidence="3 4">CCTCC AA 208026</strain>
    </source>
</reference>
<dbReference type="Proteomes" id="UP000253094">
    <property type="component" value="Unassembled WGS sequence"/>
</dbReference>
<accession>A0A367FPF5</accession>
<organism evidence="3 4">
    <name type="scientific">Sphaerisporangium album</name>
    <dbReference type="NCBI Taxonomy" id="509200"/>
    <lineage>
        <taxon>Bacteria</taxon>
        <taxon>Bacillati</taxon>
        <taxon>Actinomycetota</taxon>
        <taxon>Actinomycetes</taxon>
        <taxon>Streptosporangiales</taxon>
        <taxon>Streptosporangiaceae</taxon>
        <taxon>Sphaerisporangium</taxon>
    </lineage>
</organism>
<dbReference type="PANTHER" id="PTHR43884:SF12">
    <property type="entry name" value="ISOVALERYL-COA DEHYDROGENASE, MITOCHONDRIAL-RELATED"/>
    <property type="match status" value="1"/>
</dbReference>
<protein>
    <submittedName>
        <fullName evidence="3">Acyl-CoA dehydrogenase</fullName>
    </submittedName>
</protein>
<proteinExistence type="predicted"/>
<dbReference type="InterPro" id="IPR036250">
    <property type="entry name" value="AcylCo_DH-like_C"/>
</dbReference>
<comment type="caution">
    <text evidence="3">The sequence shown here is derived from an EMBL/GenBank/DDBJ whole genome shotgun (WGS) entry which is preliminary data.</text>
</comment>
<feature type="domain" description="Acyl-CoA dehydrogenase/oxidase C-terminal" evidence="2">
    <location>
        <begin position="224"/>
        <end position="345"/>
    </location>
</feature>
<evidence type="ECO:0000313" key="3">
    <source>
        <dbReference type="EMBL" id="RCG32124.1"/>
    </source>
</evidence>
<dbReference type="EMBL" id="QOIL01000003">
    <property type="protein sequence ID" value="RCG32124.1"/>
    <property type="molecule type" value="Genomic_DNA"/>
</dbReference>
<keyword evidence="4" id="KW-1185">Reference proteome</keyword>
<evidence type="ECO:0000256" key="1">
    <source>
        <dbReference type="ARBA" id="ARBA00022630"/>
    </source>
</evidence>
<dbReference type="PANTHER" id="PTHR43884">
    <property type="entry name" value="ACYL-COA DEHYDROGENASE"/>
    <property type="match status" value="1"/>
</dbReference>